<evidence type="ECO:0000313" key="3">
    <source>
        <dbReference type="Proteomes" id="UP000006039"/>
    </source>
</evidence>
<gene>
    <name evidence="2" type="primary">20352390</name>
    <name evidence="1" type="ORF">GGTG_11932</name>
</gene>
<accession>J3PEK1</accession>
<reference evidence="1" key="3">
    <citation type="submission" date="2010-09" db="EMBL/GenBank/DDBJ databases">
        <title>Annotation of Gaeumannomyces graminis var. tritici R3-111a-1.</title>
        <authorList>
            <consortium name="The Broad Institute Genome Sequencing Platform"/>
            <person name="Ma L.-J."/>
            <person name="Dead R."/>
            <person name="Young S.K."/>
            <person name="Zeng Q."/>
            <person name="Gargeya S."/>
            <person name="Fitzgerald M."/>
            <person name="Haas B."/>
            <person name="Abouelleil A."/>
            <person name="Alvarado L."/>
            <person name="Arachchi H.M."/>
            <person name="Berlin A."/>
            <person name="Brown A."/>
            <person name="Chapman S.B."/>
            <person name="Chen Z."/>
            <person name="Dunbar C."/>
            <person name="Freedman E."/>
            <person name="Gearin G."/>
            <person name="Gellesch M."/>
            <person name="Goldberg J."/>
            <person name="Griggs A."/>
            <person name="Gujja S."/>
            <person name="Heiman D."/>
            <person name="Howarth C."/>
            <person name="Larson L."/>
            <person name="Lui A."/>
            <person name="MacDonald P.J.P."/>
            <person name="Mehta T."/>
            <person name="Montmayeur A."/>
            <person name="Murphy C."/>
            <person name="Neiman D."/>
            <person name="Pearson M."/>
            <person name="Priest M."/>
            <person name="Roberts A."/>
            <person name="Saif S."/>
            <person name="Shea T."/>
            <person name="Shenoy N."/>
            <person name="Sisk P."/>
            <person name="Stolte C."/>
            <person name="Sykes S."/>
            <person name="Yandava C."/>
            <person name="Wortman J."/>
            <person name="Nusbaum C."/>
            <person name="Birren B."/>
        </authorList>
    </citation>
    <scope>NUCLEOTIDE SEQUENCE</scope>
    <source>
        <strain evidence="1">R3-111a-1</strain>
    </source>
</reference>
<dbReference type="HOGENOM" id="CLU_071873_0_0_1"/>
<protein>
    <submittedName>
        <fullName evidence="1 2">Uncharacterized protein</fullName>
    </submittedName>
</protein>
<dbReference type="RefSeq" id="XP_009228087.1">
    <property type="nucleotide sequence ID" value="XM_009229823.1"/>
</dbReference>
<dbReference type="eggNOG" id="ENOG502RM9B">
    <property type="taxonomic scope" value="Eukaryota"/>
</dbReference>
<dbReference type="VEuPathDB" id="FungiDB:GGTG_11932"/>
<reference evidence="3" key="1">
    <citation type="submission" date="2010-07" db="EMBL/GenBank/DDBJ databases">
        <title>The genome sequence of Gaeumannomyces graminis var. tritici strain R3-111a-1.</title>
        <authorList>
            <consortium name="The Broad Institute Genome Sequencing Platform"/>
            <person name="Ma L.-J."/>
            <person name="Dead R."/>
            <person name="Young S."/>
            <person name="Zeng Q."/>
            <person name="Koehrsen M."/>
            <person name="Alvarado L."/>
            <person name="Berlin A."/>
            <person name="Chapman S.B."/>
            <person name="Chen Z."/>
            <person name="Freedman E."/>
            <person name="Gellesch M."/>
            <person name="Goldberg J."/>
            <person name="Griggs A."/>
            <person name="Gujja S."/>
            <person name="Heilman E.R."/>
            <person name="Heiman D."/>
            <person name="Hepburn T."/>
            <person name="Howarth C."/>
            <person name="Jen D."/>
            <person name="Larson L."/>
            <person name="Mehta T."/>
            <person name="Neiman D."/>
            <person name="Pearson M."/>
            <person name="Roberts A."/>
            <person name="Saif S."/>
            <person name="Shea T."/>
            <person name="Shenoy N."/>
            <person name="Sisk P."/>
            <person name="Stolte C."/>
            <person name="Sykes S."/>
            <person name="Walk T."/>
            <person name="White J."/>
            <person name="Yandava C."/>
            <person name="Haas B."/>
            <person name="Nusbaum C."/>
            <person name="Birren B."/>
        </authorList>
    </citation>
    <scope>NUCLEOTIDE SEQUENCE [LARGE SCALE GENOMIC DNA]</scope>
    <source>
        <strain evidence="3">R3-111a-1</strain>
    </source>
</reference>
<dbReference type="Proteomes" id="UP000006039">
    <property type="component" value="Unassembled WGS sequence"/>
</dbReference>
<reference evidence="2" key="5">
    <citation type="submission" date="2018-04" db="UniProtKB">
        <authorList>
            <consortium name="EnsemblFungi"/>
        </authorList>
    </citation>
    <scope>IDENTIFICATION</scope>
    <source>
        <strain evidence="2">R3-111a-1</strain>
    </source>
</reference>
<reference evidence="2" key="4">
    <citation type="journal article" date="2015" name="G3 (Bethesda)">
        <title>Genome sequences of three phytopathogenic species of the Magnaporthaceae family of fungi.</title>
        <authorList>
            <person name="Okagaki L.H."/>
            <person name="Nunes C.C."/>
            <person name="Sailsbery J."/>
            <person name="Clay B."/>
            <person name="Brown D."/>
            <person name="John T."/>
            <person name="Oh Y."/>
            <person name="Young N."/>
            <person name="Fitzgerald M."/>
            <person name="Haas B.J."/>
            <person name="Zeng Q."/>
            <person name="Young S."/>
            <person name="Adiconis X."/>
            <person name="Fan L."/>
            <person name="Levin J.Z."/>
            <person name="Mitchell T.K."/>
            <person name="Okubara P.A."/>
            <person name="Farman M.L."/>
            <person name="Kohn L.M."/>
            <person name="Birren B."/>
            <person name="Ma L.-J."/>
            <person name="Dean R.A."/>
        </authorList>
    </citation>
    <scope>NUCLEOTIDE SEQUENCE</scope>
    <source>
        <strain evidence="2">R3-111a-1</strain>
    </source>
</reference>
<evidence type="ECO:0000313" key="2">
    <source>
        <dbReference type="EnsemblFungi" id="EJT70909"/>
    </source>
</evidence>
<dbReference type="GeneID" id="20352390"/>
<evidence type="ECO:0000313" key="1">
    <source>
        <dbReference type="EMBL" id="EJT70909.1"/>
    </source>
</evidence>
<sequence>MRTQALPGLLLAGICFLGAYLGDGSYLAKDSRHSDWDSQASSAAPAAPGFGSWLPNLGSLIPQGPISDAEIVSLLPPPLGNDEPSDEGQQDDWTRRHKRAWELYHYLASWAAGHSRQGMGILLRFIEIIYPSFFTKATLLWFVFSPAGVAAESLPAWVQSIVGEVFRRTLRAFVQRAAEGGYGAPHVISLVRALWQSSLVHDMLKHFRMDAADLEALLTVFLNRWVGCDVFSKLECGTYCVDCNALAVSPGTTCLDKL</sequence>
<keyword evidence="3" id="KW-1185">Reference proteome</keyword>
<reference evidence="1" key="2">
    <citation type="submission" date="2010-07" db="EMBL/GenBank/DDBJ databases">
        <authorList>
            <consortium name="The Broad Institute Genome Sequencing Platform"/>
            <consortium name="Broad Institute Genome Sequencing Center for Infectious Disease"/>
            <person name="Ma L.-J."/>
            <person name="Dead R."/>
            <person name="Young S."/>
            <person name="Zeng Q."/>
            <person name="Koehrsen M."/>
            <person name="Alvarado L."/>
            <person name="Berlin A."/>
            <person name="Chapman S.B."/>
            <person name="Chen Z."/>
            <person name="Freedman E."/>
            <person name="Gellesch M."/>
            <person name="Goldberg J."/>
            <person name="Griggs A."/>
            <person name="Gujja S."/>
            <person name="Heilman E.R."/>
            <person name="Heiman D."/>
            <person name="Hepburn T."/>
            <person name="Howarth C."/>
            <person name="Jen D."/>
            <person name="Larson L."/>
            <person name="Mehta T."/>
            <person name="Neiman D."/>
            <person name="Pearson M."/>
            <person name="Roberts A."/>
            <person name="Saif S."/>
            <person name="Shea T."/>
            <person name="Shenoy N."/>
            <person name="Sisk P."/>
            <person name="Stolte C."/>
            <person name="Sykes S."/>
            <person name="Walk T."/>
            <person name="White J."/>
            <person name="Yandava C."/>
            <person name="Haas B."/>
            <person name="Nusbaum C."/>
            <person name="Birren B."/>
        </authorList>
    </citation>
    <scope>NUCLEOTIDE SEQUENCE</scope>
    <source>
        <strain evidence="1">R3-111a-1</strain>
    </source>
</reference>
<dbReference type="AlphaFoldDB" id="J3PEK1"/>
<name>J3PEK1_GAET3</name>
<proteinExistence type="predicted"/>
<dbReference type="EMBL" id="GL385401">
    <property type="protein sequence ID" value="EJT70909.1"/>
    <property type="molecule type" value="Genomic_DNA"/>
</dbReference>
<dbReference type="EnsemblFungi" id="EJT70909">
    <property type="protein sequence ID" value="EJT70909"/>
    <property type="gene ID" value="GGTG_11932"/>
</dbReference>
<dbReference type="OrthoDB" id="440424at2759"/>
<organism evidence="1">
    <name type="scientific">Gaeumannomyces tritici (strain R3-111a-1)</name>
    <name type="common">Wheat and barley take-all root rot fungus</name>
    <name type="synonym">Gaeumannomyces graminis var. tritici</name>
    <dbReference type="NCBI Taxonomy" id="644352"/>
    <lineage>
        <taxon>Eukaryota</taxon>
        <taxon>Fungi</taxon>
        <taxon>Dikarya</taxon>
        <taxon>Ascomycota</taxon>
        <taxon>Pezizomycotina</taxon>
        <taxon>Sordariomycetes</taxon>
        <taxon>Sordariomycetidae</taxon>
        <taxon>Magnaporthales</taxon>
        <taxon>Magnaporthaceae</taxon>
        <taxon>Gaeumannomyces</taxon>
    </lineage>
</organism>